<accession>A0A0H5C671</accession>
<dbReference type="Proteomes" id="UP000038830">
    <property type="component" value="Unassembled WGS sequence"/>
</dbReference>
<dbReference type="GO" id="GO:0000307">
    <property type="term" value="C:cyclin-dependent protein kinase holoenzyme complex"/>
    <property type="evidence" value="ECO:0007669"/>
    <property type="project" value="UniProtKB-ARBA"/>
</dbReference>
<dbReference type="SMART" id="SM00220">
    <property type="entry name" value="S_TKc"/>
    <property type="match status" value="1"/>
</dbReference>
<evidence type="ECO:0000313" key="5">
    <source>
        <dbReference type="EMBL" id="CEP23665.1"/>
    </source>
</evidence>
<dbReference type="PROSITE" id="PS50011">
    <property type="entry name" value="PROTEIN_KINASE_DOM"/>
    <property type="match status" value="1"/>
</dbReference>
<keyword evidence="2" id="KW-0547">Nucleotide-binding</keyword>
<protein>
    <recommendedName>
        <fullName evidence="4">Protein kinase domain-containing protein</fullName>
    </recommendedName>
</protein>
<dbReference type="Gene3D" id="3.30.200.20">
    <property type="entry name" value="Phosphorylase Kinase, domain 1"/>
    <property type="match status" value="1"/>
</dbReference>
<dbReference type="Gene3D" id="1.10.510.10">
    <property type="entry name" value="Transferase(Phosphotransferase) domain 1"/>
    <property type="match status" value="1"/>
</dbReference>
<dbReference type="InterPro" id="IPR050108">
    <property type="entry name" value="CDK"/>
</dbReference>
<dbReference type="PANTHER" id="PTHR24056">
    <property type="entry name" value="CELL DIVISION PROTEIN KINASE"/>
    <property type="match status" value="1"/>
</dbReference>
<evidence type="ECO:0000256" key="1">
    <source>
        <dbReference type="ARBA" id="ARBA00006485"/>
    </source>
</evidence>
<dbReference type="GO" id="GO:0004674">
    <property type="term" value="F:protein serine/threonine kinase activity"/>
    <property type="evidence" value="ECO:0007669"/>
    <property type="project" value="TreeGrafter"/>
</dbReference>
<dbReference type="Pfam" id="PF00069">
    <property type="entry name" value="Pkinase"/>
    <property type="match status" value="1"/>
</dbReference>
<dbReference type="AlphaFoldDB" id="A0A0H5C671"/>
<evidence type="ECO:0000256" key="3">
    <source>
        <dbReference type="ARBA" id="ARBA00022840"/>
    </source>
</evidence>
<dbReference type="GO" id="GO:0009891">
    <property type="term" value="P:positive regulation of biosynthetic process"/>
    <property type="evidence" value="ECO:0007669"/>
    <property type="project" value="UniProtKB-ARBA"/>
</dbReference>
<sequence>MTVRSVELSNRDLALHNLWMSLKLAPTSTDSVITASCKNEDICLGAIAICAKTNLQVAIKVVCTDDERPPHCSRDEVRLLKQFAQEKAPANITTLLDVFTEDLTDTAMVFPYYAFTLTSWLRRHAKRTKASHFNPYINVDSRPTTAEYISSLTLEEGVEIIKGVANGLDFLHGLGVIHRDIKPDNIMFQGYNPTPVIIDFGISYKIPNNFGKESDSNKICDIGTGIYKAPELLFHIADYGYGVDIWALGIVMTLVFSKDLKPVFEDEDIVDFKLMGMIFSTFGTPSLEIWPEAAKYYQVLTIR</sequence>
<dbReference type="GO" id="GO:0005634">
    <property type="term" value="C:nucleus"/>
    <property type="evidence" value="ECO:0007669"/>
    <property type="project" value="TreeGrafter"/>
</dbReference>
<feature type="domain" description="Protein kinase" evidence="4">
    <location>
        <begin position="18"/>
        <end position="303"/>
    </location>
</feature>
<evidence type="ECO:0000313" key="6">
    <source>
        <dbReference type="Proteomes" id="UP000038830"/>
    </source>
</evidence>
<dbReference type="GO" id="GO:0007346">
    <property type="term" value="P:regulation of mitotic cell cycle"/>
    <property type="evidence" value="ECO:0007669"/>
    <property type="project" value="TreeGrafter"/>
</dbReference>
<dbReference type="InterPro" id="IPR011009">
    <property type="entry name" value="Kinase-like_dom_sf"/>
</dbReference>
<dbReference type="InterPro" id="IPR008271">
    <property type="entry name" value="Ser/Thr_kinase_AS"/>
</dbReference>
<keyword evidence="3" id="KW-0067">ATP-binding</keyword>
<name>A0A0H5C671_CYBJN</name>
<reference evidence="6" key="1">
    <citation type="journal article" date="2015" name="J. Biotechnol.">
        <title>The structure of the Cyberlindnera jadinii genome and its relation to Candida utilis analyzed by the occurrence of single nucleotide polymorphisms.</title>
        <authorList>
            <person name="Rupp O."/>
            <person name="Brinkrolf K."/>
            <person name="Buerth C."/>
            <person name="Kunigo M."/>
            <person name="Schneider J."/>
            <person name="Jaenicke S."/>
            <person name="Goesmann A."/>
            <person name="Puehler A."/>
            <person name="Jaeger K.-E."/>
            <person name="Ernst J.F."/>
        </authorList>
    </citation>
    <scope>NUCLEOTIDE SEQUENCE [LARGE SCALE GENOMIC DNA]</scope>
    <source>
        <strain evidence="6">ATCC 18201 / CBS 1600 / BCRC 20928 / JCM 3617 / NBRC 0987 / NRRL Y-1542</strain>
    </source>
</reference>
<gene>
    <name evidence="5" type="ORF">BN1211_4308</name>
</gene>
<proteinExistence type="inferred from homology"/>
<dbReference type="InterPro" id="IPR000719">
    <property type="entry name" value="Prot_kinase_dom"/>
</dbReference>
<dbReference type="PANTHER" id="PTHR24056:SF508">
    <property type="entry name" value="CYCLIN-DEPENDENT KINASE 10"/>
    <property type="match status" value="1"/>
</dbReference>
<dbReference type="PROSITE" id="PS00108">
    <property type="entry name" value="PROTEIN_KINASE_ST"/>
    <property type="match status" value="1"/>
</dbReference>
<comment type="similarity">
    <text evidence="1">Belongs to the protein kinase superfamily. CMGC Ser/Thr protein kinase family. CDC2/CDKX subfamily.</text>
</comment>
<evidence type="ECO:0000256" key="2">
    <source>
        <dbReference type="ARBA" id="ARBA00022741"/>
    </source>
</evidence>
<evidence type="ECO:0000259" key="4">
    <source>
        <dbReference type="PROSITE" id="PS50011"/>
    </source>
</evidence>
<dbReference type="GO" id="GO:0005524">
    <property type="term" value="F:ATP binding"/>
    <property type="evidence" value="ECO:0007669"/>
    <property type="project" value="UniProtKB-KW"/>
</dbReference>
<dbReference type="EMBL" id="CDQK01000005">
    <property type="protein sequence ID" value="CEP23665.1"/>
    <property type="molecule type" value="Genomic_DNA"/>
</dbReference>
<dbReference type="SUPFAM" id="SSF56112">
    <property type="entry name" value="Protein kinase-like (PK-like)"/>
    <property type="match status" value="1"/>
</dbReference>
<organism evidence="5 6">
    <name type="scientific">Cyberlindnera jadinii (strain ATCC 18201 / CBS 1600 / BCRC 20928 / JCM 3617 / NBRC 0987 / NRRL Y-1542)</name>
    <name type="common">Torula yeast</name>
    <name type="synonym">Candida utilis</name>
    <dbReference type="NCBI Taxonomy" id="983966"/>
    <lineage>
        <taxon>Eukaryota</taxon>
        <taxon>Fungi</taxon>
        <taxon>Dikarya</taxon>
        <taxon>Ascomycota</taxon>
        <taxon>Saccharomycotina</taxon>
        <taxon>Saccharomycetes</taxon>
        <taxon>Phaffomycetales</taxon>
        <taxon>Phaffomycetaceae</taxon>
        <taxon>Cyberlindnera</taxon>
    </lineage>
</organism>